<sequence length="202" mass="22944">MKIRDVDADAKRKIVHWFDYIRSQRYFLEELGLLACLPDKLKAQIVLQVYRDTFRQVHIFKNCEPGLLLEIVLKLKLQVYCPRDYLCKQGDVGKEMYIVKSGLLKVIDNNGRILASLNGGSVFGEISVLEIPGSTSGNRRIANVVSVGYSECLSLCKQDLLALLQDYPEKVSSQIDKITQTLEKETGTLLRRCQRMEAGEVM</sequence>
<organism evidence="10 11">
    <name type="scientific">Bugula neritina</name>
    <name type="common">Brown bryozoan</name>
    <name type="synonym">Sertularia neritina</name>
    <dbReference type="NCBI Taxonomy" id="10212"/>
    <lineage>
        <taxon>Eukaryota</taxon>
        <taxon>Metazoa</taxon>
        <taxon>Spiralia</taxon>
        <taxon>Lophotrochozoa</taxon>
        <taxon>Bryozoa</taxon>
        <taxon>Gymnolaemata</taxon>
        <taxon>Cheilostomatida</taxon>
        <taxon>Flustrina</taxon>
        <taxon>Buguloidea</taxon>
        <taxon>Bugulidae</taxon>
        <taxon>Bugula</taxon>
    </lineage>
</organism>
<keyword evidence="4" id="KW-1133">Transmembrane helix</keyword>
<evidence type="ECO:0000256" key="5">
    <source>
        <dbReference type="ARBA" id="ARBA00023065"/>
    </source>
</evidence>
<dbReference type="GO" id="GO:0017071">
    <property type="term" value="C:intracellular cyclic nucleotide activated cation channel complex"/>
    <property type="evidence" value="ECO:0007669"/>
    <property type="project" value="TreeGrafter"/>
</dbReference>
<dbReference type="PROSITE" id="PS50042">
    <property type="entry name" value="CNMP_BINDING_3"/>
    <property type="match status" value="1"/>
</dbReference>
<dbReference type="AlphaFoldDB" id="A0A7J7JXC7"/>
<feature type="domain" description="Cyclic nucleotide-binding" evidence="9">
    <location>
        <begin position="59"/>
        <end position="181"/>
    </location>
</feature>
<dbReference type="PROSITE" id="PS00888">
    <property type="entry name" value="CNMP_BINDING_1"/>
    <property type="match status" value="1"/>
</dbReference>
<name>A0A7J7JXC7_BUGNE</name>
<accession>A0A7J7JXC7</accession>
<gene>
    <name evidence="10" type="ORF">EB796_010629</name>
</gene>
<evidence type="ECO:0000313" key="11">
    <source>
        <dbReference type="Proteomes" id="UP000593567"/>
    </source>
</evidence>
<keyword evidence="7" id="KW-1071">Ligand-gated ion channel</keyword>
<dbReference type="GO" id="GO:0005223">
    <property type="term" value="F:intracellularly cGMP-activated cation channel activity"/>
    <property type="evidence" value="ECO:0007669"/>
    <property type="project" value="TreeGrafter"/>
</dbReference>
<keyword evidence="6" id="KW-0472">Membrane</keyword>
<dbReference type="SMART" id="SM00100">
    <property type="entry name" value="cNMP"/>
    <property type="match status" value="1"/>
</dbReference>
<comment type="subcellular location">
    <subcellularLocation>
        <location evidence="1">Membrane</location>
        <topology evidence="1">Multi-pass membrane protein</topology>
    </subcellularLocation>
</comment>
<dbReference type="InterPro" id="IPR014710">
    <property type="entry name" value="RmlC-like_jellyroll"/>
</dbReference>
<dbReference type="OrthoDB" id="421226at2759"/>
<comment type="caution">
    <text evidence="10">The sequence shown here is derived from an EMBL/GenBank/DDBJ whole genome shotgun (WGS) entry which is preliminary data.</text>
</comment>
<protein>
    <recommendedName>
        <fullName evidence="9">Cyclic nucleotide-binding domain-containing protein</fullName>
    </recommendedName>
</protein>
<evidence type="ECO:0000256" key="1">
    <source>
        <dbReference type="ARBA" id="ARBA00004141"/>
    </source>
</evidence>
<evidence type="ECO:0000256" key="4">
    <source>
        <dbReference type="ARBA" id="ARBA00022989"/>
    </source>
</evidence>
<reference evidence="10" key="1">
    <citation type="submission" date="2020-06" db="EMBL/GenBank/DDBJ databases">
        <title>Draft genome of Bugula neritina, a colonial animal packing powerful symbionts and potential medicines.</title>
        <authorList>
            <person name="Rayko M."/>
        </authorList>
    </citation>
    <scope>NUCLEOTIDE SEQUENCE [LARGE SCALE GENOMIC DNA]</scope>
    <source>
        <strain evidence="10">Kwan_BN1</strain>
    </source>
</reference>
<evidence type="ECO:0000256" key="8">
    <source>
        <dbReference type="ARBA" id="ARBA00023303"/>
    </source>
</evidence>
<dbReference type="InterPro" id="IPR018490">
    <property type="entry name" value="cNMP-bd_dom_sf"/>
</dbReference>
<dbReference type="CDD" id="cd00038">
    <property type="entry name" value="CAP_ED"/>
    <property type="match status" value="1"/>
</dbReference>
<dbReference type="GO" id="GO:0005886">
    <property type="term" value="C:plasma membrane"/>
    <property type="evidence" value="ECO:0007669"/>
    <property type="project" value="TreeGrafter"/>
</dbReference>
<evidence type="ECO:0000256" key="6">
    <source>
        <dbReference type="ARBA" id="ARBA00023136"/>
    </source>
</evidence>
<evidence type="ECO:0000313" key="10">
    <source>
        <dbReference type="EMBL" id="KAF6031060.1"/>
    </source>
</evidence>
<keyword evidence="5" id="KW-0406">Ion transport</keyword>
<dbReference type="PANTHER" id="PTHR45638">
    <property type="entry name" value="CYCLIC NUCLEOTIDE-GATED CATION CHANNEL SUBUNIT A"/>
    <property type="match status" value="1"/>
</dbReference>
<dbReference type="InterPro" id="IPR050866">
    <property type="entry name" value="CNG_cation_channel"/>
</dbReference>
<dbReference type="Gene3D" id="2.60.120.10">
    <property type="entry name" value="Jelly Rolls"/>
    <property type="match status" value="1"/>
</dbReference>
<evidence type="ECO:0000256" key="7">
    <source>
        <dbReference type="ARBA" id="ARBA00023286"/>
    </source>
</evidence>
<evidence type="ECO:0000256" key="3">
    <source>
        <dbReference type="ARBA" id="ARBA00022692"/>
    </source>
</evidence>
<keyword evidence="2" id="KW-0813">Transport</keyword>
<dbReference type="InterPro" id="IPR018488">
    <property type="entry name" value="cNMP-bd_CS"/>
</dbReference>
<proteinExistence type="predicted"/>
<dbReference type="PANTHER" id="PTHR45638:SF11">
    <property type="entry name" value="CYCLIC NUCLEOTIDE-GATED CATION CHANNEL SUBUNIT A"/>
    <property type="match status" value="1"/>
</dbReference>
<keyword evidence="3" id="KW-0812">Transmembrane</keyword>
<dbReference type="EMBL" id="VXIV02001641">
    <property type="protein sequence ID" value="KAF6031060.1"/>
    <property type="molecule type" value="Genomic_DNA"/>
</dbReference>
<dbReference type="Pfam" id="PF00027">
    <property type="entry name" value="cNMP_binding"/>
    <property type="match status" value="1"/>
</dbReference>
<keyword evidence="8" id="KW-0407">Ion channel</keyword>
<dbReference type="Gene3D" id="1.10.287.630">
    <property type="entry name" value="Helix hairpin bin"/>
    <property type="match status" value="1"/>
</dbReference>
<dbReference type="Proteomes" id="UP000593567">
    <property type="component" value="Unassembled WGS sequence"/>
</dbReference>
<keyword evidence="11" id="KW-1185">Reference proteome</keyword>
<dbReference type="GO" id="GO:0044877">
    <property type="term" value="F:protein-containing complex binding"/>
    <property type="evidence" value="ECO:0007669"/>
    <property type="project" value="TreeGrafter"/>
</dbReference>
<dbReference type="SUPFAM" id="SSF51206">
    <property type="entry name" value="cAMP-binding domain-like"/>
    <property type="match status" value="1"/>
</dbReference>
<evidence type="ECO:0000259" key="9">
    <source>
        <dbReference type="PROSITE" id="PS50042"/>
    </source>
</evidence>
<evidence type="ECO:0000256" key="2">
    <source>
        <dbReference type="ARBA" id="ARBA00022448"/>
    </source>
</evidence>
<dbReference type="InterPro" id="IPR000595">
    <property type="entry name" value="cNMP-bd_dom"/>
</dbReference>